<dbReference type="AlphaFoldDB" id="A0A8B6M219"/>
<name>A0A8B6M219_METTU</name>
<evidence type="ECO:0000313" key="1">
    <source>
        <dbReference type="EMBL" id="VTZ48805.1"/>
    </source>
</evidence>
<proteinExistence type="predicted"/>
<organism evidence="1 2">
    <name type="scientific">Methylocella tundrae</name>
    <dbReference type="NCBI Taxonomy" id="227605"/>
    <lineage>
        <taxon>Bacteria</taxon>
        <taxon>Pseudomonadati</taxon>
        <taxon>Pseudomonadota</taxon>
        <taxon>Alphaproteobacteria</taxon>
        <taxon>Hyphomicrobiales</taxon>
        <taxon>Beijerinckiaceae</taxon>
        <taxon>Methylocella</taxon>
    </lineage>
</organism>
<comment type="caution">
    <text evidence="1">The sequence shown here is derived from an EMBL/GenBank/DDBJ whole genome shotgun (WGS) entry which is preliminary data.</text>
</comment>
<dbReference type="EMBL" id="CABFMQ020000013">
    <property type="protein sequence ID" value="VTZ48805.1"/>
    <property type="molecule type" value="Genomic_DNA"/>
</dbReference>
<accession>A0A8B6M219</accession>
<dbReference type="Proteomes" id="UP000485880">
    <property type="component" value="Unassembled WGS sequence"/>
</dbReference>
<reference evidence="1 2" key="1">
    <citation type="submission" date="2019-05" db="EMBL/GenBank/DDBJ databases">
        <authorList>
            <person name="Farhan Ul Haque M."/>
        </authorList>
    </citation>
    <scope>NUCLEOTIDE SEQUENCE [LARGE SCALE GENOMIC DNA]</scope>
    <source>
        <strain evidence="1">2</strain>
    </source>
</reference>
<keyword evidence="2" id="KW-1185">Reference proteome</keyword>
<sequence length="186" mass="21178">MLGASSSNLVWYKLGQWAEERARLNQRATDLVFGRRTVQVDQSYIDSLHAAAQQAGEAADHNYAAGVSWRKTSQRLDAELDEAKMLLADREAVIRQCDHTIAQLRDSLSQERKAHTKDRGNLYSLLGTLQILREAEKAGKAEWPEFQELKRLADKEAESMSRGERFPGYSGEQYQRYRYLVKALSA</sequence>
<gene>
    <name evidence="1" type="ORF">MPC4_110105</name>
</gene>
<protein>
    <submittedName>
        <fullName evidence="1">Uncharacterized protein</fullName>
    </submittedName>
</protein>
<evidence type="ECO:0000313" key="2">
    <source>
        <dbReference type="Proteomes" id="UP000485880"/>
    </source>
</evidence>
<dbReference type="RefSeq" id="WP_174511287.1">
    <property type="nucleotide sequence ID" value="NZ_CABFMQ020000013.1"/>
</dbReference>